<gene>
    <name evidence="1" type="ORF">LCGC14_2330660</name>
</gene>
<accession>A0A0F9D2F2</accession>
<dbReference type="EMBL" id="LAZR01033492">
    <property type="protein sequence ID" value="KKL47926.1"/>
    <property type="molecule type" value="Genomic_DNA"/>
</dbReference>
<organism evidence="1">
    <name type="scientific">marine sediment metagenome</name>
    <dbReference type="NCBI Taxonomy" id="412755"/>
    <lineage>
        <taxon>unclassified sequences</taxon>
        <taxon>metagenomes</taxon>
        <taxon>ecological metagenomes</taxon>
    </lineage>
</organism>
<reference evidence="1" key="1">
    <citation type="journal article" date="2015" name="Nature">
        <title>Complex archaea that bridge the gap between prokaryotes and eukaryotes.</title>
        <authorList>
            <person name="Spang A."/>
            <person name="Saw J.H."/>
            <person name="Jorgensen S.L."/>
            <person name="Zaremba-Niedzwiedzka K."/>
            <person name="Martijn J."/>
            <person name="Lind A.E."/>
            <person name="van Eijk R."/>
            <person name="Schleper C."/>
            <person name="Guy L."/>
            <person name="Ettema T.J."/>
        </authorList>
    </citation>
    <scope>NUCLEOTIDE SEQUENCE</scope>
</reference>
<name>A0A0F9D2F2_9ZZZZ</name>
<evidence type="ECO:0000313" key="1">
    <source>
        <dbReference type="EMBL" id="KKL47926.1"/>
    </source>
</evidence>
<comment type="caution">
    <text evidence="1">The sequence shown here is derived from an EMBL/GenBank/DDBJ whole genome shotgun (WGS) entry which is preliminary data.</text>
</comment>
<proteinExistence type="predicted"/>
<sequence length="80" mass="9279">MGKEHFLNRILTFIQENNTSERFSDIVGSHLKFIEDRLKSVLRAAHKGTHETIISQEEADRYVVYTYLLIGDIISLKKAE</sequence>
<dbReference type="AlphaFoldDB" id="A0A0F9D2F2"/>
<protein>
    <submittedName>
        <fullName evidence="1">Uncharacterized protein</fullName>
    </submittedName>
</protein>